<comment type="caution">
    <text evidence="1">The sequence shown here is derived from an EMBL/GenBank/DDBJ whole genome shotgun (WGS) entry which is preliminary data.</text>
</comment>
<keyword evidence="2" id="KW-1185">Reference proteome</keyword>
<evidence type="ECO:0000313" key="1">
    <source>
        <dbReference type="EMBL" id="CAG8725452.1"/>
    </source>
</evidence>
<dbReference type="AlphaFoldDB" id="A0A9N9IA27"/>
<sequence length="92" mass="10400">SDDETAFLLLYYHLVVKYPKAVARFGRATGTAIIHPNSIGRIWDPEHNNVRECYIYPVEAMLFEKLWAAQLGVEVGLSLYEIESANGLILDC</sequence>
<dbReference type="EMBL" id="CAJVPP010014886">
    <property type="protein sequence ID" value="CAG8725452.1"/>
    <property type="molecule type" value="Genomic_DNA"/>
</dbReference>
<proteinExistence type="predicted"/>
<organism evidence="1 2">
    <name type="scientific">Funneliformis mosseae</name>
    <name type="common">Endomycorrhizal fungus</name>
    <name type="synonym">Glomus mosseae</name>
    <dbReference type="NCBI Taxonomy" id="27381"/>
    <lineage>
        <taxon>Eukaryota</taxon>
        <taxon>Fungi</taxon>
        <taxon>Fungi incertae sedis</taxon>
        <taxon>Mucoromycota</taxon>
        <taxon>Glomeromycotina</taxon>
        <taxon>Glomeromycetes</taxon>
        <taxon>Glomerales</taxon>
        <taxon>Glomeraceae</taxon>
        <taxon>Funneliformis</taxon>
    </lineage>
</organism>
<gene>
    <name evidence="1" type="ORF">FMOSSE_LOCUS15305</name>
</gene>
<name>A0A9N9IA27_FUNMO</name>
<dbReference type="Proteomes" id="UP000789375">
    <property type="component" value="Unassembled WGS sequence"/>
</dbReference>
<protein>
    <submittedName>
        <fullName evidence="1">3902_t:CDS:1</fullName>
    </submittedName>
</protein>
<accession>A0A9N9IA27</accession>
<feature type="non-terminal residue" evidence="1">
    <location>
        <position position="1"/>
    </location>
</feature>
<evidence type="ECO:0000313" key="2">
    <source>
        <dbReference type="Proteomes" id="UP000789375"/>
    </source>
</evidence>
<reference evidence="1" key="1">
    <citation type="submission" date="2021-06" db="EMBL/GenBank/DDBJ databases">
        <authorList>
            <person name="Kallberg Y."/>
            <person name="Tangrot J."/>
            <person name="Rosling A."/>
        </authorList>
    </citation>
    <scope>NUCLEOTIDE SEQUENCE</scope>
    <source>
        <strain evidence="1">87-6 pot B 2015</strain>
    </source>
</reference>